<gene>
    <name evidence="3" type="ORF">EVOR1521_LOCUS28994</name>
</gene>
<evidence type="ECO:0000313" key="3">
    <source>
        <dbReference type="EMBL" id="CAJ1407237.1"/>
    </source>
</evidence>
<keyword evidence="2" id="KW-0472">Membrane</keyword>
<feature type="transmembrane region" description="Helical" evidence="2">
    <location>
        <begin position="541"/>
        <end position="561"/>
    </location>
</feature>
<evidence type="ECO:0000313" key="4">
    <source>
        <dbReference type="Proteomes" id="UP001178507"/>
    </source>
</evidence>
<name>A0AA36JJ79_9DINO</name>
<keyword evidence="4" id="KW-1185">Reference proteome</keyword>
<keyword evidence="2" id="KW-1133">Transmembrane helix</keyword>
<evidence type="ECO:0000256" key="1">
    <source>
        <dbReference type="SAM" id="MobiDB-lite"/>
    </source>
</evidence>
<organism evidence="3 4">
    <name type="scientific">Effrenium voratum</name>
    <dbReference type="NCBI Taxonomy" id="2562239"/>
    <lineage>
        <taxon>Eukaryota</taxon>
        <taxon>Sar</taxon>
        <taxon>Alveolata</taxon>
        <taxon>Dinophyceae</taxon>
        <taxon>Suessiales</taxon>
        <taxon>Symbiodiniaceae</taxon>
        <taxon>Effrenium</taxon>
    </lineage>
</organism>
<dbReference type="AlphaFoldDB" id="A0AA36JJ79"/>
<accession>A0AA36JJ79</accession>
<feature type="compositionally biased region" description="Polar residues" evidence="1">
    <location>
        <begin position="251"/>
        <end position="263"/>
    </location>
</feature>
<feature type="region of interest" description="Disordered" evidence="1">
    <location>
        <begin position="239"/>
        <end position="267"/>
    </location>
</feature>
<feature type="transmembrane region" description="Helical" evidence="2">
    <location>
        <begin position="7"/>
        <end position="29"/>
    </location>
</feature>
<comment type="caution">
    <text evidence="3">The sequence shown here is derived from an EMBL/GenBank/DDBJ whole genome shotgun (WGS) entry which is preliminary data.</text>
</comment>
<feature type="region of interest" description="Disordered" evidence="1">
    <location>
        <begin position="846"/>
        <end position="872"/>
    </location>
</feature>
<feature type="transmembrane region" description="Helical" evidence="2">
    <location>
        <begin position="573"/>
        <end position="598"/>
    </location>
</feature>
<feature type="compositionally biased region" description="Polar residues" evidence="1">
    <location>
        <begin position="858"/>
        <end position="868"/>
    </location>
</feature>
<evidence type="ECO:0000256" key="2">
    <source>
        <dbReference type="SAM" id="Phobius"/>
    </source>
</evidence>
<dbReference type="Proteomes" id="UP001178507">
    <property type="component" value="Unassembled WGS sequence"/>
</dbReference>
<feature type="transmembrane region" description="Helical" evidence="2">
    <location>
        <begin position="653"/>
        <end position="673"/>
    </location>
</feature>
<sequence>MVTVPCLLFVQSWLMACVVHLGVAVIIVLRALLGDAEDAADTIFQHSGTLIGAEFIMAACVGILVRFVYNSFEQRVAARLRENHVSSQLDAASGLLQLTCEAVMELDDDFRLTEHCPKLAAMLLRGGSSTQGLRFCEFVARDEAARAEEILRKDSGSHDSSSVAKAFHTHLVDSCASKFRTEVFQVKYQLPSGQSRHLIGLRDFTDLQSLAGNKAADAIHDTDDREQLELYDGLSSLRGHSESAPEVSIHPQASNPSEDSNMESGRHGGRRIVEQAVALRSRNIFLDLDVQAMQVCAASAPLTSLIGRGLSEVFVNYTLELCTRLWRQATQSPDLPDNVVSFERMPLFCVPRTIEISGLMQLSRTSLGDLHVILNFRQNAQRPQHGSRDQRHQRTGAACGRWEVAGRPHPNFRLHSSRPDPRQFAIRSPMGSCCLMLERVDLAVVAACALLQLMCAIKFCHKAWPWRWRIAKAVCEVPGFARGVVSQFVRKPSDSERVLRKQVSQLQLEFAQSYFSVAACTLCLSLSVLQRNVLTGQPPLLSPLAIWNGLLFNFLLAATWLPCMVTVRSLNLWYLISHAYVAVWLSPSGVGATHALAARLFCLVTIQVPCLLFVQSWLMACVVHLGVAVIVVLRALLADVEDAADTIFQHSGTLIGAEFVMVACVGILVRFVYNSFEQRVAARLRENHVSSQLDAATGLLQLTCEAVMELDDDFRLTEHCPKLAAMLLRGGSSTQGLRFSEFVARDEAARAEEILRKDSGSHESGSVAKAFHTHLVDSCASKFRTEVFQVKYQLPSGQSRHLIGLRDFTDLQSLAGNKASDAIHDTDDREQLELYDGLSSLRGHSESAHEASFHPQASYPSEDSNMDSGSHGGRRIVKQAVALRSKNIFLDLDVQAMQVCAASAPLTSLIGRGLSEVFVNNYTLELCTRLWRQAKQSPDLPDTMVSFERMPLFCVPRTIDISGVMQLSRTSLGDLHVILNFRPCALVQL</sequence>
<feature type="transmembrane region" description="Helical" evidence="2">
    <location>
        <begin position="510"/>
        <end position="529"/>
    </location>
</feature>
<keyword evidence="2" id="KW-0812">Transmembrane</keyword>
<feature type="transmembrane region" description="Helical" evidence="2">
    <location>
        <begin position="49"/>
        <end position="69"/>
    </location>
</feature>
<dbReference type="EMBL" id="CAUJNA010003663">
    <property type="protein sequence ID" value="CAJ1407237.1"/>
    <property type="molecule type" value="Genomic_DNA"/>
</dbReference>
<reference evidence="3" key="1">
    <citation type="submission" date="2023-08" db="EMBL/GenBank/DDBJ databases">
        <authorList>
            <person name="Chen Y."/>
            <person name="Shah S."/>
            <person name="Dougan E. K."/>
            <person name="Thang M."/>
            <person name="Chan C."/>
        </authorList>
    </citation>
    <scope>NUCLEOTIDE SEQUENCE</scope>
</reference>
<protein>
    <submittedName>
        <fullName evidence="3">Uncharacterized protein</fullName>
    </submittedName>
</protein>
<feature type="transmembrane region" description="Helical" evidence="2">
    <location>
        <begin position="610"/>
        <end position="633"/>
    </location>
</feature>
<proteinExistence type="predicted"/>